<organism evidence="1 2">
    <name type="scientific">Nocardia caishijiensis</name>
    <dbReference type="NCBI Taxonomy" id="184756"/>
    <lineage>
        <taxon>Bacteria</taxon>
        <taxon>Bacillati</taxon>
        <taxon>Actinomycetota</taxon>
        <taxon>Actinomycetes</taxon>
        <taxon>Mycobacteriales</taxon>
        <taxon>Nocardiaceae</taxon>
        <taxon>Nocardia</taxon>
    </lineage>
</organism>
<dbReference type="Proteomes" id="UP000798951">
    <property type="component" value="Unassembled WGS sequence"/>
</dbReference>
<sequence length="135" mass="14505">MEDRAGYQVTVPTGALGDLIDAVHELAFGESVPTWRIGNVTYLGRPRVRDLPVPGRMANRLGHPVAAIALTQWSCPTVDVVFVVGRNAAYAQFCCHIDPHAPGPDLDRLRGLVSTTAAVLTARGIPAHTDQIAER</sequence>
<accession>A0ABQ6YHM6</accession>
<protein>
    <submittedName>
        <fullName evidence="1">Uncharacterized protein</fullName>
    </submittedName>
</protein>
<name>A0ABQ6YHM6_9NOCA</name>
<dbReference type="RefSeq" id="WP_067986477.1">
    <property type="nucleotide sequence ID" value="NZ_VMSD01000008.1"/>
</dbReference>
<dbReference type="EMBL" id="VMSD01000008">
    <property type="protein sequence ID" value="KAF0845274.1"/>
    <property type="molecule type" value="Genomic_DNA"/>
</dbReference>
<evidence type="ECO:0000313" key="1">
    <source>
        <dbReference type="EMBL" id="KAF0845274.1"/>
    </source>
</evidence>
<reference evidence="1 2" key="1">
    <citation type="submission" date="2019-07" db="EMBL/GenBank/DDBJ databases">
        <title>Genomic Encyclopedia of Type Strains, Phase IV (KMG-IV): sequencing the most valuable type-strain genomes for metagenomic binning, comparative biology and taxonomic classification.</title>
        <authorList>
            <person name="Goeker M."/>
        </authorList>
    </citation>
    <scope>NUCLEOTIDE SEQUENCE [LARGE SCALE GENOMIC DNA]</scope>
    <source>
        <strain evidence="1 2">DSM 44831</strain>
    </source>
</reference>
<proteinExistence type="predicted"/>
<comment type="caution">
    <text evidence="1">The sequence shown here is derived from an EMBL/GenBank/DDBJ whole genome shotgun (WGS) entry which is preliminary data.</text>
</comment>
<keyword evidence="2" id="KW-1185">Reference proteome</keyword>
<evidence type="ECO:0000313" key="2">
    <source>
        <dbReference type="Proteomes" id="UP000798951"/>
    </source>
</evidence>
<gene>
    <name evidence="1" type="ORF">FNL39_10882</name>
</gene>